<evidence type="ECO:0000313" key="3">
    <source>
        <dbReference type="Proteomes" id="UP000614601"/>
    </source>
</evidence>
<keyword evidence="1" id="KW-0812">Transmembrane</keyword>
<organism evidence="2 3">
    <name type="scientific">Bursaphelenchus okinawaensis</name>
    <dbReference type="NCBI Taxonomy" id="465554"/>
    <lineage>
        <taxon>Eukaryota</taxon>
        <taxon>Metazoa</taxon>
        <taxon>Ecdysozoa</taxon>
        <taxon>Nematoda</taxon>
        <taxon>Chromadorea</taxon>
        <taxon>Rhabditida</taxon>
        <taxon>Tylenchina</taxon>
        <taxon>Tylenchomorpha</taxon>
        <taxon>Aphelenchoidea</taxon>
        <taxon>Aphelenchoididae</taxon>
        <taxon>Bursaphelenchus</taxon>
    </lineage>
</organism>
<protein>
    <submittedName>
        <fullName evidence="2">Uncharacterized protein</fullName>
    </submittedName>
</protein>
<keyword evidence="3" id="KW-1185">Reference proteome</keyword>
<dbReference type="EMBL" id="CAJFDH010000005">
    <property type="protein sequence ID" value="CAD5223765.1"/>
    <property type="molecule type" value="Genomic_DNA"/>
</dbReference>
<reference evidence="2" key="1">
    <citation type="submission" date="2020-09" db="EMBL/GenBank/DDBJ databases">
        <authorList>
            <person name="Kikuchi T."/>
        </authorList>
    </citation>
    <scope>NUCLEOTIDE SEQUENCE</scope>
    <source>
        <strain evidence="2">SH1</strain>
    </source>
</reference>
<feature type="transmembrane region" description="Helical" evidence="1">
    <location>
        <begin position="27"/>
        <end position="46"/>
    </location>
</feature>
<dbReference type="Proteomes" id="UP000783686">
    <property type="component" value="Unassembled WGS sequence"/>
</dbReference>
<dbReference type="OrthoDB" id="10663398at2759"/>
<proteinExistence type="predicted"/>
<evidence type="ECO:0000313" key="2">
    <source>
        <dbReference type="EMBL" id="CAD5223765.1"/>
    </source>
</evidence>
<keyword evidence="1" id="KW-1133">Transmembrane helix</keyword>
<dbReference type="Proteomes" id="UP000614601">
    <property type="component" value="Unassembled WGS sequence"/>
</dbReference>
<accession>A0A811L3S1</accession>
<gene>
    <name evidence="2" type="ORF">BOKJ2_LOCUS10535</name>
</gene>
<feature type="transmembrane region" description="Helical" evidence="1">
    <location>
        <begin position="81"/>
        <end position="103"/>
    </location>
</feature>
<dbReference type="AlphaFoldDB" id="A0A811L3S1"/>
<keyword evidence="1" id="KW-0472">Membrane</keyword>
<sequence length="189" mass="21957">MGSRILVLATELYAIKHSIRGGFAAKYSMFVYIGVTVISFLLTIPFKRNLAVMYNGNKFNLHSKTMISIQLRSLSILKSTLWISLLRMALCLPLIIYMIQFMIPACQITESRYAGLTHDIIFEFCDILVNIWIMKEEPMLKKQISWLNNRTVTPMRNALGQDITIENGGDKHFEDLMRMWEHRTLKHLK</sequence>
<evidence type="ECO:0000256" key="1">
    <source>
        <dbReference type="SAM" id="Phobius"/>
    </source>
</evidence>
<dbReference type="EMBL" id="CAJFCW020000005">
    <property type="protein sequence ID" value="CAG9118725.1"/>
    <property type="molecule type" value="Genomic_DNA"/>
</dbReference>
<name>A0A811L3S1_9BILA</name>
<comment type="caution">
    <text evidence="2">The sequence shown here is derived from an EMBL/GenBank/DDBJ whole genome shotgun (WGS) entry which is preliminary data.</text>
</comment>